<dbReference type="SUPFAM" id="SSF81296">
    <property type="entry name" value="E set domains"/>
    <property type="match status" value="1"/>
</dbReference>
<name>A0AAV6G8V4_9TELE</name>
<dbReference type="PRINTS" id="PR01320">
    <property type="entry name" value="KIRCHANNEL"/>
</dbReference>
<evidence type="ECO:0000256" key="1">
    <source>
        <dbReference type="ARBA" id="ARBA00004141"/>
    </source>
</evidence>
<organism evidence="16 17">
    <name type="scientific">Alosa alosa</name>
    <name type="common">allis shad</name>
    <dbReference type="NCBI Taxonomy" id="278164"/>
    <lineage>
        <taxon>Eukaryota</taxon>
        <taxon>Metazoa</taxon>
        <taxon>Chordata</taxon>
        <taxon>Craniata</taxon>
        <taxon>Vertebrata</taxon>
        <taxon>Euteleostomi</taxon>
        <taxon>Actinopterygii</taxon>
        <taxon>Neopterygii</taxon>
        <taxon>Teleostei</taxon>
        <taxon>Clupei</taxon>
        <taxon>Clupeiformes</taxon>
        <taxon>Clupeoidei</taxon>
        <taxon>Clupeidae</taxon>
        <taxon>Alosa</taxon>
    </lineage>
</organism>
<evidence type="ECO:0000259" key="15">
    <source>
        <dbReference type="Pfam" id="PF17655"/>
    </source>
</evidence>
<keyword evidence="17" id="KW-1185">Reference proteome</keyword>
<reference evidence="16" key="1">
    <citation type="submission" date="2020-10" db="EMBL/GenBank/DDBJ databases">
        <title>Chromosome-scale genome assembly of the Allis shad, Alosa alosa.</title>
        <authorList>
            <person name="Margot Z."/>
            <person name="Christophe K."/>
            <person name="Cabau C."/>
            <person name="Louis A."/>
            <person name="Berthelot C."/>
            <person name="Parey E."/>
            <person name="Roest Crollius H."/>
            <person name="Montfort J."/>
            <person name="Robinson-Rechavi M."/>
            <person name="Bucao C."/>
            <person name="Bouchez O."/>
            <person name="Gislard M."/>
            <person name="Lluch J."/>
            <person name="Milhes M."/>
            <person name="Lampietro C."/>
            <person name="Lopez Roques C."/>
            <person name="Donnadieu C."/>
            <person name="Braasch I."/>
            <person name="Desvignes T."/>
            <person name="Postlethwait J."/>
            <person name="Bobe J."/>
            <person name="Guiguen Y."/>
        </authorList>
    </citation>
    <scope>NUCLEOTIDE SEQUENCE</scope>
    <source>
        <strain evidence="16">M-15738</strain>
        <tissue evidence="16">Blood</tissue>
    </source>
</reference>
<evidence type="ECO:0000256" key="5">
    <source>
        <dbReference type="ARBA" id="ARBA00022882"/>
    </source>
</evidence>
<evidence type="ECO:0000256" key="2">
    <source>
        <dbReference type="ARBA" id="ARBA00022448"/>
    </source>
</evidence>
<dbReference type="GO" id="GO:0005886">
    <property type="term" value="C:plasma membrane"/>
    <property type="evidence" value="ECO:0007669"/>
    <property type="project" value="TreeGrafter"/>
</dbReference>
<evidence type="ECO:0000313" key="17">
    <source>
        <dbReference type="Proteomes" id="UP000823561"/>
    </source>
</evidence>
<evidence type="ECO:0000256" key="3">
    <source>
        <dbReference type="ARBA" id="ARBA00022538"/>
    </source>
</evidence>
<proteinExistence type="inferred from homology"/>
<dbReference type="InterPro" id="IPR041647">
    <property type="entry name" value="IRK_C"/>
</dbReference>
<dbReference type="InterPro" id="IPR013518">
    <property type="entry name" value="K_chnl_inward-rec_Kir_cyto"/>
</dbReference>
<dbReference type="Pfam" id="PF01007">
    <property type="entry name" value="IRK"/>
    <property type="match status" value="1"/>
</dbReference>
<keyword evidence="3 12" id="KW-0633">Potassium transport</keyword>
<evidence type="ECO:0000256" key="9">
    <source>
        <dbReference type="ARBA" id="ARBA00023136"/>
    </source>
</evidence>
<keyword evidence="4 12" id="KW-0812">Transmembrane</keyword>
<evidence type="ECO:0000256" key="13">
    <source>
        <dbReference type="SAM" id="Phobius"/>
    </source>
</evidence>
<dbReference type="Gene3D" id="1.10.287.70">
    <property type="match status" value="1"/>
</dbReference>
<evidence type="ECO:0000259" key="14">
    <source>
        <dbReference type="Pfam" id="PF01007"/>
    </source>
</evidence>
<dbReference type="Proteomes" id="UP000823561">
    <property type="component" value="Chromosome 15"/>
</dbReference>
<dbReference type="GO" id="GO:0005242">
    <property type="term" value="F:inward rectifier potassium channel activity"/>
    <property type="evidence" value="ECO:0007669"/>
    <property type="project" value="InterPro"/>
</dbReference>
<comment type="catalytic activity">
    <reaction evidence="11">
        <text>K(+)(in) = K(+)(out)</text>
        <dbReference type="Rhea" id="RHEA:29463"/>
        <dbReference type="ChEBI" id="CHEBI:29103"/>
    </reaction>
</comment>
<dbReference type="AlphaFoldDB" id="A0AAV6G8V4"/>
<dbReference type="SUPFAM" id="SSF81324">
    <property type="entry name" value="Voltage-gated potassium channels"/>
    <property type="match status" value="1"/>
</dbReference>
<evidence type="ECO:0000256" key="10">
    <source>
        <dbReference type="ARBA" id="ARBA00023303"/>
    </source>
</evidence>
<feature type="transmembrane region" description="Helical" evidence="13">
    <location>
        <begin position="139"/>
        <end position="162"/>
    </location>
</feature>
<comment type="caution">
    <text evidence="16">The sequence shown here is derived from an EMBL/GenBank/DDBJ whole genome shotgun (WGS) entry which is preliminary data.</text>
</comment>
<dbReference type="InterPro" id="IPR014756">
    <property type="entry name" value="Ig_E-set"/>
</dbReference>
<dbReference type="GO" id="GO:0007399">
    <property type="term" value="P:nervous system development"/>
    <property type="evidence" value="ECO:0007669"/>
    <property type="project" value="UniProtKB-ARBA"/>
</dbReference>
<keyword evidence="8 12" id="KW-0406">Ion transport</keyword>
<evidence type="ECO:0000256" key="6">
    <source>
        <dbReference type="ARBA" id="ARBA00022958"/>
    </source>
</evidence>
<dbReference type="InterPro" id="IPR016449">
    <property type="entry name" value="K_chnl_inward-rec_Kir"/>
</dbReference>
<feature type="transmembrane region" description="Helical" evidence="13">
    <location>
        <begin position="55"/>
        <end position="78"/>
    </location>
</feature>
<keyword evidence="9 13" id="KW-0472">Membrane</keyword>
<evidence type="ECO:0000313" key="16">
    <source>
        <dbReference type="EMBL" id="KAG5269877.1"/>
    </source>
</evidence>
<evidence type="ECO:0000256" key="8">
    <source>
        <dbReference type="ARBA" id="ARBA00023065"/>
    </source>
</evidence>
<keyword evidence="2 12" id="KW-0813">Transport</keyword>
<dbReference type="GO" id="GO:0034765">
    <property type="term" value="P:regulation of monoatomic ion transmembrane transport"/>
    <property type="evidence" value="ECO:0007669"/>
    <property type="project" value="TreeGrafter"/>
</dbReference>
<keyword evidence="6 12" id="KW-0630">Potassium</keyword>
<dbReference type="InterPro" id="IPR040445">
    <property type="entry name" value="Kir_TM"/>
</dbReference>
<evidence type="ECO:0000256" key="4">
    <source>
        <dbReference type="ARBA" id="ARBA00022692"/>
    </source>
</evidence>
<dbReference type="Pfam" id="PF17655">
    <property type="entry name" value="IRK_C"/>
    <property type="match status" value="1"/>
</dbReference>
<dbReference type="GO" id="GO:1990573">
    <property type="term" value="P:potassium ion import across plasma membrane"/>
    <property type="evidence" value="ECO:0007669"/>
    <property type="project" value="TreeGrafter"/>
</dbReference>
<comment type="subcellular location">
    <subcellularLocation>
        <location evidence="1 12">Membrane</location>
        <topology evidence="1 12">Multi-pass membrane protein</topology>
    </subcellularLocation>
</comment>
<evidence type="ECO:0000256" key="7">
    <source>
        <dbReference type="ARBA" id="ARBA00022989"/>
    </source>
</evidence>
<accession>A0AAV6G8V4</accession>
<keyword evidence="5 12" id="KW-0851">Voltage-gated channel</keyword>
<dbReference type="PANTHER" id="PTHR11767">
    <property type="entry name" value="INWARD RECTIFIER POTASSIUM CHANNEL"/>
    <property type="match status" value="1"/>
</dbReference>
<keyword evidence="10 12" id="KW-0407">Ion channel</keyword>
<dbReference type="EMBL" id="JADWDJ010000015">
    <property type="protein sequence ID" value="KAG5269877.1"/>
    <property type="molecule type" value="Genomic_DNA"/>
</dbReference>
<protein>
    <recommendedName>
        <fullName evidence="18">Inward rectifier potassium channel 7.2</fullName>
    </recommendedName>
</protein>
<evidence type="ECO:0000256" key="12">
    <source>
        <dbReference type="RuleBase" id="RU003822"/>
    </source>
</evidence>
<dbReference type="PANTHER" id="PTHR11767:SF3">
    <property type="entry name" value="INWARD RECTIFIER POTASSIUM CHANNEL 13"/>
    <property type="match status" value="1"/>
</dbReference>
<evidence type="ECO:0008006" key="18">
    <source>
        <dbReference type="Google" id="ProtNLM"/>
    </source>
</evidence>
<feature type="domain" description="Inward rectifier potassium channel C-terminal" evidence="15">
    <location>
        <begin position="174"/>
        <end position="305"/>
    </location>
</feature>
<gene>
    <name evidence="16" type="ORF">AALO_G00207190</name>
</gene>
<comment type="similarity">
    <text evidence="12">Belongs to the inward rectifier-type potassium channel (TC 1.A.2.1) family.</text>
</comment>
<evidence type="ECO:0000256" key="11">
    <source>
        <dbReference type="ARBA" id="ARBA00034430"/>
    </source>
</evidence>
<keyword evidence="7 13" id="KW-1133">Transmembrane helix</keyword>
<feature type="domain" description="Potassium channel inwardly rectifying transmembrane" evidence="14">
    <location>
        <begin position="37"/>
        <end position="167"/>
    </location>
</feature>
<sequence length="361" mass="40475">MTVDTKAPLMPSIQRMVSKDGRFLYQVPAPTSQTRAWLKVRRDLMGVWLNLRWRWVILIFCCAFLLQWLVFATLWYVLVWNSGGLDRAEAFDPLTGDLGDMPCVLNLNSFSGAFSFAVETHLTIGYGTVYPNPNCQHTVLLLTVQMLVALVTDAITIGALVAKFSRPGKRCEELVFSRQACVCELDGEVCVVFRVCNTTGLPLQNVCVSAVLLERDQHTHSVRQTELDFRVPGMGSRPCPLFLSPLTFGHPLTPSSRLGQALTSSSQSQFELVVFLSASQETGSTHQRRTSYLPTEILHGRRFATETAHRCHDNHCFQTLPWTPEPTLATAAEPAQEQHEVECRNQRRSELRNHLGLVSCV</sequence>
<dbReference type="GO" id="GO:0034702">
    <property type="term" value="C:monoatomic ion channel complex"/>
    <property type="evidence" value="ECO:0007669"/>
    <property type="project" value="UniProtKB-KW"/>
</dbReference>
<dbReference type="Gene3D" id="2.60.40.1400">
    <property type="entry name" value="G protein-activated inward rectifier potassium channel 1"/>
    <property type="match status" value="1"/>
</dbReference>